<sequence length="459" mass="50675">MASNGSGNPFDRLVFPKDTKQFGVWKDLIIGHLRQKSAALSREAIVKGQGEPAFSYEDLLQSSCEVPRPMDSEDGELNRKYMWQQVILNGQDTYIRTLLSQTLPREYLESLRVSFNDERLPAAWKRLETIFGQSNAQGLATLIAEFDDALMKDFDSVGQLIHRVKEARNRINRQSREALGDVTMIPNQYAVIKVLSLFPSQYWGNHVDYTLGGFQLDVIEGMLRNVFMNKSRSQIEAMHATAVPANHAMAANNLDKRKARSAEVKKRDDSYYCEGKYNQDGESHFKRACPKMREDRAMGIFRTSLFVKPKTGGVAHVKKGPQAPKKKAKSARVEIPVDVALVKPVGKPKGVASAQATRAEPGSCSSEELTPEQAKADVDALMGSPPPGSPVVSDTEMSDDDDVDDFDPANVQALAGNVSEASGKIEAGAKAIEETVRTLYPGLLQREGTDIHTVIGCWT</sequence>
<gene>
    <name evidence="2" type="ORF">PF007_g15047</name>
</gene>
<organism evidence="2 3">
    <name type="scientific">Phytophthora fragariae</name>
    <dbReference type="NCBI Taxonomy" id="53985"/>
    <lineage>
        <taxon>Eukaryota</taxon>
        <taxon>Sar</taxon>
        <taxon>Stramenopiles</taxon>
        <taxon>Oomycota</taxon>
        <taxon>Peronosporomycetes</taxon>
        <taxon>Peronosporales</taxon>
        <taxon>Peronosporaceae</taxon>
        <taxon>Phytophthora</taxon>
    </lineage>
</organism>
<dbReference type="AlphaFoldDB" id="A0A6A3RQE6"/>
<proteinExistence type="predicted"/>
<accession>A0A6A3RQE6</accession>
<reference evidence="2 3" key="1">
    <citation type="submission" date="2018-08" db="EMBL/GenBank/DDBJ databases">
        <title>Genomic investigation of the strawberry pathogen Phytophthora fragariae indicates pathogenicity is determined by transcriptional variation in three key races.</title>
        <authorList>
            <person name="Adams T.M."/>
            <person name="Armitage A.D."/>
            <person name="Sobczyk M.K."/>
            <person name="Bates H.J."/>
            <person name="Dunwell J.M."/>
            <person name="Nellist C.F."/>
            <person name="Harrison R.J."/>
        </authorList>
    </citation>
    <scope>NUCLEOTIDE SEQUENCE [LARGE SCALE GENOMIC DNA]</scope>
    <source>
        <strain evidence="2 3">NOV-71</strain>
    </source>
</reference>
<comment type="caution">
    <text evidence="2">The sequence shown here is derived from an EMBL/GenBank/DDBJ whole genome shotgun (WGS) entry which is preliminary data.</text>
</comment>
<name>A0A6A3RQE6_9STRA</name>
<evidence type="ECO:0000313" key="3">
    <source>
        <dbReference type="Proteomes" id="UP000441208"/>
    </source>
</evidence>
<dbReference type="Proteomes" id="UP000441208">
    <property type="component" value="Unassembled WGS sequence"/>
</dbReference>
<evidence type="ECO:0000256" key="1">
    <source>
        <dbReference type="SAM" id="MobiDB-lite"/>
    </source>
</evidence>
<evidence type="ECO:0000313" key="2">
    <source>
        <dbReference type="EMBL" id="KAE9101684.1"/>
    </source>
</evidence>
<feature type="compositionally biased region" description="Acidic residues" evidence="1">
    <location>
        <begin position="396"/>
        <end position="405"/>
    </location>
</feature>
<protein>
    <submittedName>
        <fullName evidence="2">Uncharacterized protein</fullName>
    </submittedName>
</protein>
<feature type="region of interest" description="Disordered" evidence="1">
    <location>
        <begin position="347"/>
        <end position="405"/>
    </location>
</feature>
<dbReference type="EMBL" id="QXFZ01000904">
    <property type="protein sequence ID" value="KAE9101684.1"/>
    <property type="molecule type" value="Genomic_DNA"/>
</dbReference>